<evidence type="ECO:0000313" key="4">
    <source>
        <dbReference type="Proteomes" id="UP000078343"/>
    </source>
</evidence>
<dbReference type="InterPro" id="IPR018306">
    <property type="entry name" value="Phage_T5_Orf172_DNA-bd"/>
</dbReference>
<feature type="compositionally biased region" description="Basic and acidic residues" evidence="1">
    <location>
        <begin position="190"/>
        <end position="221"/>
    </location>
</feature>
<comment type="caution">
    <text evidence="3">The sequence shown here is derived from an EMBL/GenBank/DDBJ whole genome shotgun (WGS) entry which is preliminary data.</text>
</comment>
<protein>
    <recommendedName>
        <fullName evidence="2">Bacteriophage T5 Orf172 DNA-binding domain-containing protein</fullName>
    </recommendedName>
</protein>
<gene>
    <name evidence="3" type="ORF">AYL99_09049</name>
</gene>
<dbReference type="InterPro" id="IPR053006">
    <property type="entry name" value="Meiosis_regulatory"/>
</dbReference>
<feature type="region of interest" description="Disordered" evidence="1">
    <location>
        <begin position="378"/>
        <end position="402"/>
    </location>
</feature>
<organism evidence="3 4">
    <name type="scientific">Fonsecaea erecta</name>
    <dbReference type="NCBI Taxonomy" id="1367422"/>
    <lineage>
        <taxon>Eukaryota</taxon>
        <taxon>Fungi</taxon>
        <taxon>Dikarya</taxon>
        <taxon>Ascomycota</taxon>
        <taxon>Pezizomycotina</taxon>
        <taxon>Eurotiomycetes</taxon>
        <taxon>Chaetothyriomycetidae</taxon>
        <taxon>Chaetothyriales</taxon>
        <taxon>Herpotrichiellaceae</taxon>
        <taxon>Fonsecaea</taxon>
    </lineage>
</organism>
<feature type="region of interest" description="Disordered" evidence="1">
    <location>
        <begin position="116"/>
        <end position="174"/>
    </location>
</feature>
<reference evidence="3 4" key="1">
    <citation type="submission" date="2016-04" db="EMBL/GenBank/DDBJ databases">
        <title>Draft genome of Fonsecaea erecta CBS 125763.</title>
        <authorList>
            <person name="Weiss V.A."/>
            <person name="Vicente V.A."/>
            <person name="Raittz R.T."/>
            <person name="Moreno L.F."/>
            <person name="De Souza E.M."/>
            <person name="Pedrosa F.O."/>
            <person name="Steffens M.B."/>
            <person name="Faoro H."/>
            <person name="Tadra-Sfeir M.Z."/>
            <person name="Najafzadeh M.J."/>
            <person name="Felipe M.S."/>
            <person name="Teixeira M."/>
            <person name="Sun J."/>
            <person name="Xi L."/>
            <person name="Gomes R."/>
            <person name="De Azevedo C.M."/>
            <person name="Salgado C.G."/>
            <person name="Da Silva M.B."/>
            <person name="Nascimento M.F."/>
            <person name="Queiroz-Telles F."/>
            <person name="Attili D.S."/>
            <person name="Gorbushina A."/>
        </authorList>
    </citation>
    <scope>NUCLEOTIDE SEQUENCE [LARGE SCALE GENOMIC DNA]</scope>
    <source>
        <strain evidence="3 4">CBS 125763</strain>
    </source>
</reference>
<dbReference type="STRING" id="1367422.A0A178ZAY2"/>
<proteinExistence type="predicted"/>
<dbReference type="SMART" id="SM00974">
    <property type="entry name" value="T5orf172"/>
    <property type="match status" value="1"/>
</dbReference>
<feature type="compositionally biased region" description="Acidic residues" evidence="1">
    <location>
        <begin position="299"/>
        <end position="308"/>
    </location>
</feature>
<dbReference type="PANTHER" id="PTHR28094">
    <property type="entry name" value="MEIOTICALLY UP-REGULATED GENE 113 PROTEIN"/>
    <property type="match status" value="1"/>
</dbReference>
<feature type="domain" description="Bacteriophage T5 Orf172 DNA-binding" evidence="2">
    <location>
        <begin position="339"/>
        <end position="477"/>
    </location>
</feature>
<dbReference type="RefSeq" id="XP_018690304.1">
    <property type="nucleotide sequence ID" value="XM_018840557.1"/>
</dbReference>
<feature type="region of interest" description="Disordered" evidence="1">
    <location>
        <begin position="190"/>
        <end position="240"/>
    </location>
</feature>
<dbReference type="PANTHER" id="PTHR28094:SF2">
    <property type="entry name" value="BACTERIOPHAGE T5 ORF172 DNA-BINDING DOMAIN-CONTAINING PROTEIN"/>
    <property type="match status" value="1"/>
</dbReference>
<feature type="region of interest" description="Disordered" evidence="1">
    <location>
        <begin position="1"/>
        <end position="56"/>
    </location>
</feature>
<dbReference type="Pfam" id="PF10544">
    <property type="entry name" value="T5orf172"/>
    <property type="match status" value="1"/>
</dbReference>
<keyword evidence="4" id="KW-1185">Reference proteome</keyword>
<accession>A0A178ZAY2</accession>
<name>A0A178ZAY2_9EURO</name>
<dbReference type="EMBL" id="LVYI01000008">
    <property type="protein sequence ID" value="OAP56937.1"/>
    <property type="molecule type" value="Genomic_DNA"/>
</dbReference>
<sequence>MSFSGRTPESLLPRSDSRNPATTCRGITTTGRPCRRPLAASPQNSPTPSPSRGNNGVLAVLDEQHAAVFYCWQHKDQAEQLAAAAPGGRTSLHPLKERSSIDTLIEQVGILDLDENVPKRQHHRRHDADSVKRRDTLPSGWNQMESPLMTVPDEVVHHKRPKRRPPLPPPRQSNVKLSWACCIQADHDDDLPPVRVRREEKDRRPRPHTDARRPSSERPEMRQSYTPATRPKPSPAPSQTQALLSLIPSNLSPQITSQLLAELIRPISAADEAGYIYIFWLTPESEVSKPDDETASSLLDDDDLDLDDSGGMHSRSSQRTNQALARYASVRRPPNQVQPKRTITLKIGRAANVHRRMTQWTKQCGQNITLIRYYPHNTRDSGSNNTIHTPRRPGATAGVSRSSALLPPPLPPSLPSPANNNKVSHVHKVERLIHLELAEKRAVKTECEQCGREHKEWFEIEATRGGLRGVDEVVRRWVAWAERQ</sequence>
<dbReference type="GeneID" id="30013217"/>
<dbReference type="AlphaFoldDB" id="A0A178ZAY2"/>
<feature type="compositionally biased region" description="Basic and acidic residues" evidence="1">
    <location>
        <begin position="126"/>
        <end position="136"/>
    </location>
</feature>
<dbReference type="Proteomes" id="UP000078343">
    <property type="component" value="Unassembled WGS sequence"/>
</dbReference>
<dbReference type="OrthoDB" id="2417614at2759"/>
<feature type="compositionally biased region" description="Polar residues" evidence="1">
    <location>
        <begin position="41"/>
        <end position="54"/>
    </location>
</feature>
<evidence type="ECO:0000259" key="2">
    <source>
        <dbReference type="SMART" id="SM00974"/>
    </source>
</evidence>
<feature type="compositionally biased region" description="Polar residues" evidence="1">
    <location>
        <begin position="18"/>
        <end position="31"/>
    </location>
</feature>
<evidence type="ECO:0000256" key="1">
    <source>
        <dbReference type="SAM" id="MobiDB-lite"/>
    </source>
</evidence>
<evidence type="ECO:0000313" key="3">
    <source>
        <dbReference type="EMBL" id="OAP56937.1"/>
    </source>
</evidence>
<feature type="region of interest" description="Disordered" evidence="1">
    <location>
        <begin position="287"/>
        <end position="321"/>
    </location>
</feature>